<comment type="caution">
    <text evidence="1">The sequence shown here is derived from an EMBL/GenBank/DDBJ whole genome shotgun (WGS) entry which is preliminary data.</text>
</comment>
<keyword evidence="2" id="KW-1185">Reference proteome</keyword>
<dbReference type="RefSeq" id="WP_289958840.1">
    <property type="nucleotide sequence ID" value="NZ_JAUEMJ010000006.1"/>
</dbReference>
<evidence type="ECO:0000313" key="1">
    <source>
        <dbReference type="EMBL" id="MDN3241936.1"/>
    </source>
</evidence>
<dbReference type="Proteomes" id="UP001171902">
    <property type="component" value="Unassembled WGS sequence"/>
</dbReference>
<reference evidence="1" key="1">
    <citation type="submission" date="2023-06" db="EMBL/GenBank/DDBJ databases">
        <title>Gycomyces niveus sp.nov., a novel actinomycete isolated from soil in Shouguang.</title>
        <authorList>
            <person name="Yang X."/>
            <person name="Zhao J."/>
        </authorList>
    </citation>
    <scope>NUCLEOTIDE SEQUENCE</scope>
    <source>
        <strain evidence="1">NEAU C2</strain>
    </source>
</reference>
<evidence type="ECO:0000313" key="2">
    <source>
        <dbReference type="Proteomes" id="UP001171902"/>
    </source>
</evidence>
<organism evidence="1 2">
    <name type="scientific">Glycomyces tritici</name>
    <dbReference type="NCBI Taxonomy" id="2665176"/>
    <lineage>
        <taxon>Bacteria</taxon>
        <taxon>Bacillati</taxon>
        <taxon>Actinomycetota</taxon>
        <taxon>Actinomycetes</taxon>
        <taxon>Glycomycetales</taxon>
        <taxon>Glycomycetaceae</taxon>
        <taxon>Glycomyces</taxon>
    </lineage>
</organism>
<dbReference type="EMBL" id="JAUEMJ010000006">
    <property type="protein sequence ID" value="MDN3241936.1"/>
    <property type="molecule type" value="Genomic_DNA"/>
</dbReference>
<proteinExistence type="predicted"/>
<sequence>MNATHYLDTVWVDGRLLRYTALPFQARLRITFGGIGTRPEPLGSVIRLDTDEPRLCVSAPLHVEWAGTNSEAIIAEAVRIWAEVRRDCNG</sequence>
<protein>
    <submittedName>
        <fullName evidence="1">Uncharacterized protein</fullName>
    </submittedName>
</protein>
<name>A0ABT7YTK4_9ACTN</name>
<gene>
    <name evidence="1" type="ORF">QWI33_19590</name>
</gene>
<accession>A0ABT7YTK4</accession>